<evidence type="ECO:0000313" key="2">
    <source>
        <dbReference type="Proteomes" id="UP001295444"/>
    </source>
</evidence>
<gene>
    <name evidence="1" type="ORF">PECUL_23A000131</name>
</gene>
<organism evidence="1 2">
    <name type="scientific">Pelobates cultripes</name>
    <name type="common">Western spadefoot toad</name>
    <dbReference type="NCBI Taxonomy" id="61616"/>
    <lineage>
        <taxon>Eukaryota</taxon>
        <taxon>Metazoa</taxon>
        <taxon>Chordata</taxon>
        <taxon>Craniata</taxon>
        <taxon>Vertebrata</taxon>
        <taxon>Euteleostomi</taxon>
        <taxon>Amphibia</taxon>
        <taxon>Batrachia</taxon>
        <taxon>Anura</taxon>
        <taxon>Pelobatoidea</taxon>
        <taxon>Pelobatidae</taxon>
        <taxon>Pelobates</taxon>
    </lineage>
</organism>
<keyword evidence="2" id="KW-1185">Reference proteome</keyword>
<accession>A0AAD1R4H0</accession>
<proteinExistence type="predicted"/>
<dbReference type="EMBL" id="OW240912">
    <property type="protein sequence ID" value="CAH2223758.1"/>
    <property type="molecule type" value="Genomic_DNA"/>
</dbReference>
<protein>
    <submittedName>
        <fullName evidence="1">Uncharacterized protein</fullName>
    </submittedName>
</protein>
<dbReference type="Proteomes" id="UP001295444">
    <property type="component" value="Chromosome 01"/>
</dbReference>
<sequence length="116" mass="12803">MAPTPPAGPDDTALERIREELWGLAASMATNVDLQQLTSNIQDTLKAEMARIRSKVASQASRITTLEQAAETQTIRLNAADTAVARQGDMVLVMRRHLEDLDNRGRRCNIRIHGVP</sequence>
<reference evidence="1" key="1">
    <citation type="submission" date="2022-03" db="EMBL/GenBank/DDBJ databases">
        <authorList>
            <person name="Alioto T."/>
            <person name="Alioto T."/>
            <person name="Gomez Garrido J."/>
        </authorList>
    </citation>
    <scope>NUCLEOTIDE SEQUENCE</scope>
</reference>
<name>A0AAD1R4H0_PELCU</name>
<evidence type="ECO:0000313" key="1">
    <source>
        <dbReference type="EMBL" id="CAH2223758.1"/>
    </source>
</evidence>
<dbReference type="AlphaFoldDB" id="A0AAD1R4H0"/>